<comment type="caution">
    <text evidence="2">The sequence shown here is derived from an EMBL/GenBank/DDBJ whole genome shotgun (WGS) entry which is preliminary data.</text>
</comment>
<dbReference type="Proteomes" id="UP000822688">
    <property type="component" value="Chromosome 9"/>
</dbReference>
<keyword evidence="3" id="KW-1185">Reference proteome</keyword>
<reference evidence="2" key="1">
    <citation type="submission" date="2020-06" db="EMBL/GenBank/DDBJ databases">
        <title>WGS assembly of Ceratodon purpureus strain R40.</title>
        <authorList>
            <person name="Carey S.B."/>
            <person name="Jenkins J."/>
            <person name="Shu S."/>
            <person name="Lovell J.T."/>
            <person name="Sreedasyam A."/>
            <person name="Maumus F."/>
            <person name="Tiley G.P."/>
            <person name="Fernandez-Pozo N."/>
            <person name="Barry K."/>
            <person name="Chen C."/>
            <person name="Wang M."/>
            <person name="Lipzen A."/>
            <person name="Daum C."/>
            <person name="Saski C.A."/>
            <person name="Payton A.C."/>
            <person name="Mcbreen J.C."/>
            <person name="Conrad R.E."/>
            <person name="Kollar L.M."/>
            <person name="Olsson S."/>
            <person name="Huttunen S."/>
            <person name="Landis J.B."/>
            <person name="Wickett N.J."/>
            <person name="Johnson M.G."/>
            <person name="Rensing S.A."/>
            <person name="Grimwood J."/>
            <person name="Schmutz J."/>
            <person name="Mcdaniel S.F."/>
        </authorList>
    </citation>
    <scope>NUCLEOTIDE SEQUENCE</scope>
    <source>
        <strain evidence="2">R40</strain>
    </source>
</reference>
<accession>A0A8T0GNR0</accession>
<proteinExistence type="predicted"/>
<keyword evidence="1" id="KW-0732">Signal</keyword>
<organism evidence="2 3">
    <name type="scientific">Ceratodon purpureus</name>
    <name type="common">Fire moss</name>
    <name type="synonym">Dicranum purpureum</name>
    <dbReference type="NCBI Taxonomy" id="3225"/>
    <lineage>
        <taxon>Eukaryota</taxon>
        <taxon>Viridiplantae</taxon>
        <taxon>Streptophyta</taxon>
        <taxon>Embryophyta</taxon>
        <taxon>Bryophyta</taxon>
        <taxon>Bryophytina</taxon>
        <taxon>Bryopsida</taxon>
        <taxon>Dicranidae</taxon>
        <taxon>Pseudoditrichales</taxon>
        <taxon>Ditrichaceae</taxon>
        <taxon>Ceratodon</taxon>
    </lineage>
</organism>
<feature type="chain" id="PRO_5035773961" evidence="1">
    <location>
        <begin position="20"/>
        <end position="50"/>
    </location>
</feature>
<evidence type="ECO:0000313" key="3">
    <source>
        <dbReference type="Proteomes" id="UP000822688"/>
    </source>
</evidence>
<name>A0A8T0GNR0_CERPU</name>
<sequence length="50" mass="5491">MLPCMIGLFAASLWLPVFPVTDMNNVAMIFAFNCEGGKSNLRNRNMIPSG</sequence>
<gene>
    <name evidence="2" type="ORF">KC19_9G046200</name>
</gene>
<evidence type="ECO:0000313" key="2">
    <source>
        <dbReference type="EMBL" id="KAG0561216.1"/>
    </source>
</evidence>
<evidence type="ECO:0000256" key="1">
    <source>
        <dbReference type="SAM" id="SignalP"/>
    </source>
</evidence>
<dbReference type="AlphaFoldDB" id="A0A8T0GNR0"/>
<feature type="signal peptide" evidence="1">
    <location>
        <begin position="1"/>
        <end position="19"/>
    </location>
</feature>
<dbReference type="EMBL" id="CM026430">
    <property type="protein sequence ID" value="KAG0561216.1"/>
    <property type="molecule type" value="Genomic_DNA"/>
</dbReference>
<protein>
    <submittedName>
        <fullName evidence="2">Uncharacterized protein</fullName>
    </submittedName>
</protein>